<feature type="domain" description="Xylanolytic transcriptional activator regulatory" evidence="5">
    <location>
        <begin position="217"/>
        <end position="298"/>
    </location>
</feature>
<evidence type="ECO:0000313" key="7">
    <source>
        <dbReference type="Proteomes" id="UP000799772"/>
    </source>
</evidence>
<dbReference type="InterPro" id="IPR007219">
    <property type="entry name" value="XnlR_reg_dom"/>
</dbReference>
<dbReference type="AlphaFoldDB" id="A0A9P4IR05"/>
<evidence type="ECO:0000256" key="1">
    <source>
        <dbReference type="ARBA" id="ARBA00004123"/>
    </source>
</evidence>
<dbReference type="EMBL" id="ML978121">
    <property type="protein sequence ID" value="KAF2104194.1"/>
    <property type="molecule type" value="Genomic_DNA"/>
</dbReference>
<dbReference type="CDD" id="cd12148">
    <property type="entry name" value="fungal_TF_MHR"/>
    <property type="match status" value="1"/>
</dbReference>
<sequence>MFLAKASNLCLSLQHHIENDQRSELALKSEELKNEQESLLHGDLGDLLQDDNWFRAATYDRKAFRTLHDQQQRAADIIQRLPSPEIMNELVHNFFNEVHWFYIMPDKDLFTEDLSRWLAAYPHGSKIETFTKDMEAFPAVLFQILALSLHFTTPDCTAADTLAVRDPTSSDRLSRYFSDAGMELLDTLGRHNPSIMFVQADFLRTAWLKNCGRSTEAWQTLGTAIRQAQELRLHRKGKLKKYSTDEEEQRAMWYDEYKSRLWAGLFAWDSLLAWVQGRSRRIHINDCDVPPPRDRCSATKMTRFISQNKNDSKDRDPVITGLLFHYTISQLVHNMRDAHVERDLGEKYDSVRQLHQEVLSLLENLPDILSPYKTNTSWDAAMPNLPRQREQLFSLTHHTLMGLHRAQIANHVESRTEFTNSAMLCLESQERFFRMTPRHQYRLYGLMYYTIDAAIMLSAITVTYPPEDPVLRRRTSDNLQKAIERLELMKDCNPTATSGLKLINRCYQKVRDVLDTNLPWQGDLVSEIPRSIGALSTPNAEHGDTLTKSGAPPDMAQDIQGADRNELISTALFDELSNETFDDAFLLDQLNPLPALPFGESTIFDWESLFHDANS</sequence>
<dbReference type="GO" id="GO:0008270">
    <property type="term" value="F:zinc ion binding"/>
    <property type="evidence" value="ECO:0007669"/>
    <property type="project" value="InterPro"/>
</dbReference>
<comment type="subcellular location">
    <subcellularLocation>
        <location evidence="1">Nucleus</location>
    </subcellularLocation>
</comment>
<evidence type="ECO:0000256" key="2">
    <source>
        <dbReference type="ARBA" id="ARBA00022723"/>
    </source>
</evidence>
<name>A0A9P4IR05_9PEZI</name>
<dbReference type="GO" id="GO:0005634">
    <property type="term" value="C:nucleus"/>
    <property type="evidence" value="ECO:0007669"/>
    <property type="project" value="UniProtKB-SubCell"/>
</dbReference>
<dbReference type="SMART" id="SM00906">
    <property type="entry name" value="Fungal_trans"/>
    <property type="match status" value="1"/>
</dbReference>
<evidence type="ECO:0000256" key="4">
    <source>
        <dbReference type="ARBA" id="ARBA00023242"/>
    </source>
</evidence>
<dbReference type="PANTHER" id="PTHR46910">
    <property type="entry name" value="TRANSCRIPTION FACTOR PDR1"/>
    <property type="match status" value="1"/>
</dbReference>
<dbReference type="InterPro" id="IPR050987">
    <property type="entry name" value="AtrR-like"/>
</dbReference>
<proteinExistence type="predicted"/>
<dbReference type="GO" id="GO:0003700">
    <property type="term" value="F:DNA-binding transcription factor activity"/>
    <property type="evidence" value="ECO:0007669"/>
    <property type="project" value="InterPro"/>
</dbReference>
<dbReference type="OrthoDB" id="5344325at2759"/>
<dbReference type="Pfam" id="PF04082">
    <property type="entry name" value="Fungal_trans"/>
    <property type="match status" value="1"/>
</dbReference>
<gene>
    <name evidence="6" type="ORF">NA57DRAFT_70411</name>
</gene>
<dbReference type="Proteomes" id="UP000799772">
    <property type="component" value="Unassembled WGS sequence"/>
</dbReference>
<keyword evidence="2" id="KW-0479">Metal-binding</keyword>
<evidence type="ECO:0000313" key="6">
    <source>
        <dbReference type="EMBL" id="KAF2104194.1"/>
    </source>
</evidence>
<organism evidence="6 7">
    <name type="scientific">Rhizodiscina lignyota</name>
    <dbReference type="NCBI Taxonomy" id="1504668"/>
    <lineage>
        <taxon>Eukaryota</taxon>
        <taxon>Fungi</taxon>
        <taxon>Dikarya</taxon>
        <taxon>Ascomycota</taxon>
        <taxon>Pezizomycotina</taxon>
        <taxon>Dothideomycetes</taxon>
        <taxon>Pleosporomycetidae</taxon>
        <taxon>Aulographales</taxon>
        <taxon>Rhizodiscinaceae</taxon>
        <taxon>Rhizodiscina</taxon>
    </lineage>
</organism>
<keyword evidence="7" id="KW-1185">Reference proteome</keyword>
<keyword evidence="3" id="KW-0238">DNA-binding</keyword>
<evidence type="ECO:0000256" key="3">
    <source>
        <dbReference type="ARBA" id="ARBA00023125"/>
    </source>
</evidence>
<keyword evidence="4" id="KW-0539">Nucleus</keyword>
<comment type="caution">
    <text evidence="6">The sequence shown here is derived from an EMBL/GenBank/DDBJ whole genome shotgun (WGS) entry which is preliminary data.</text>
</comment>
<dbReference type="PANTHER" id="PTHR46910:SF3">
    <property type="entry name" value="HALOTOLERANCE PROTEIN 9-RELATED"/>
    <property type="match status" value="1"/>
</dbReference>
<dbReference type="GO" id="GO:0003677">
    <property type="term" value="F:DNA binding"/>
    <property type="evidence" value="ECO:0007669"/>
    <property type="project" value="UniProtKB-KW"/>
</dbReference>
<reference evidence="6" key="1">
    <citation type="journal article" date="2020" name="Stud. Mycol.">
        <title>101 Dothideomycetes genomes: a test case for predicting lifestyles and emergence of pathogens.</title>
        <authorList>
            <person name="Haridas S."/>
            <person name="Albert R."/>
            <person name="Binder M."/>
            <person name="Bloem J."/>
            <person name="Labutti K."/>
            <person name="Salamov A."/>
            <person name="Andreopoulos B."/>
            <person name="Baker S."/>
            <person name="Barry K."/>
            <person name="Bills G."/>
            <person name="Bluhm B."/>
            <person name="Cannon C."/>
            <person name="Castanera R."/>
            <person name="Culley D."/>
            <person name="Daum C."/>
            <person name="Ezra D."/>
            <person name="Gonzalez J."/>
            <person name="Henrissat B."/>
            <person name="Kuo A."/>
            <person name="Liang C."/>
            <person name="Lipzen A."/>
            <person name="Lutzoni F."/>
            <person name="Magnuson J."/>
            <person name="Mondo S."/>
            <person name="Nolan M."/>
            <person name="Ohm R."/>
            <person name="Pangilinan J."/>
            <person name="Park H.-J."/>
            <person name="Ramirez L."/>
            <person name="Alfaro M."/>
            <person name="Sun H."/>
            <person name="Tritt A."/>
            <person name="Yoshinaga Y."/>
            <person name="Zwiers L.-H."/>
            <person name="Turgeon B."/>
            <person name="Goodwin S."/>
            <person name="Spatafora J."/>
            <person name="Crous P."/>
            <person name="Grigoriev I."/>
        </authorList>
    </citation>
    <scope>NUCLEOTIDE SEQUENCE</scope>
    <source>
        <strain evidence="6">CBS 133067</strain>
    </source>
</reference>
<evidence type="ECO:0000259" key="5">
    <source>
        <dbReference type="SMART" id="SM00906"/>
    </source>
</evidence>
<protein>
    <recommendedName>
        <fullName evidence="5">Xylanolytic transcriptional activator regulatory domain-containing protein</fullName>
    </recommendedName>
</protein>
<accession>A0A9P4IR05</accession>
<dbReference type="GO" id="GO:0006351">
    <property type="term" value="P:DNA-templated transcription"/>
    <property type="evidence" value="ECO:0007669"/>
    <property type="project" value="InterPro"/>
</dbReference>